<dbReference type="Proteomes" id="UP000784880">
    <property type="component" value="Unassembled WGS sequence"/>
</dbReference>
<comment type="caution">
    <text evidence="2">The sequence shown here is derived from an EMBL/GenBank/DDBJ whole genome shotgun (WGS) entry which is preliminary data.</text>
</comment>
<reference evidence="2 3" key="1">
    <citation type="submission" date="2021-06" db="EMBL/GenBank/DDBJ databases">
        <title>Bacillus sp. RD4P76, an endophyte from a halophyte.</title>
        <authorList>
            <person name="Sun J.-Q."/>
        </authorList>
    </citation>
    <scope>NUCLEOTIDE SEQUENCE [LARGE SCALE GENOMIC DNA]</scope>
    <source>
        <strain evidence="2 3">CGMCC 1.15917</strain>
    </source>
</reference>
<keyword evidence="3" id="KW-1185">Reference proteome</keyword>
<feature type="compositionally biased region" description="Basic and acidic residues" evidence="1">
    <location>
        <begin position="48"/>
        <end position="59"/>
    </location>
</feature>
<feature type="region of interest" description="Disordered" evidence="1">
    <location>
        <begin position="48"/>
        <end position="68"/>
    </location>
</feature>
<sequence>MTGLSLLAFIRIRFRDQFTEPYAFSKFMRHDHAVEGNKVGKEIINFKKDGSSTAEHDAGDAGSDGGGE</sequence>
<gene>
    <name evidence="2" type="ORF">KS419_04115</name>
</gene>
<dbReference type="RefSeq" id="WP_217064812.1">
    <property type="nucleotide sequence ID" value="NZ_JAHQCS010000055.1"/>
</dbReference>
<evidence type="ECO:0000256" key="1">
    <source>
        <dbReference type="SAM" id="MobiDB-lite"/>
    </source>
</evidence>
<name>A0ABS6JBA2_9BACI</name>
<accession>A0ABS6JBA2</accession>
<proteinExistence type="predicted"/>
<evidence type="ECO:0000313" key="3">
    <source>
        <dbReference type="Proteomes" id="UP000784880"/>
    </source>
</evidence>
<dbReference type="EMBL" id="JAHQCS010000055">
    <property type="protein sequence ID" value="MBU9710920.1"/>
    <property type="molecule type" value="Genomic_DNA"/>
</dbReference>
<organism evidence="2 3">
    <name type="scientific">Evansella tamaricis</name>
    <dbReference type="NCBI Taxonomy" id="2069301"/>
    <lineage>
        <taxon>Bacteria</taxon>
        <taxon>Bacillati</taxon>
        <taxon>Bacillota</taxon>
        <taxon>Bacilli</taxon>
        <taxon>Bacillales</taxon>
        <taxon>Bacillaceae</taxon>
        <taxon>Evansella</taxon>
    </lineage>
</organism>
<protein>
    <submittedName>
        <fullName evidence="2">Uncharacterized protein</fullName>
    </submittedName>
</protein>
<evidence type="ECO:0000313" key="2">
    <source>
        <dbReference type="EMBL" id="MBU9710920.1"/>
    </source>
</evidence>